<feature type="transmembrane region" description="Helical" evidence="1">
    <location>
        <begin position="199"/>
        <end position="224"/>
    </location>
</feature>
<keyword evidence="1" id="KW-0812">Transmembrane</keyword>
<evidence type="ECO:0000313" key="2">
    <source>
        <dbReference type="EMBL" id="MBB6218330.1"/>
    </source>
</evidence>
<keyword evidence="3" id="KW-1185">Reference proteome</keyword>
<protein>
    <submittedName>
        <fullName evidence="2">Uncharacterized protein</fullName>
    </submittedName>
</protein>
<evidence type="ECO:0000313" key="3">
    <source>
        <dbReference type="Proteomes" id="UP000579281"/>
    </source>
</evidence>
<keyword evidence="1" id="KW-0472">Membrane</keyword>
<dbReference type="Proteomes" id="UP000579281">
    <property type="component" value="Unassembled WGS sequence"/>
</dbReference>
<dbReference type="RefSeq" id="WP_184312819.1">
    <property type="nucleotide sequence ID" value="NZ_JACHEN010000036.1"/>
</dbReference>
<evidence type="ECO:0000256" key="1">
    <source>
        <dbReference type="SAM" id="Phobius"/>
    </source>
</evidence>
<feature type="transmembrane region" description="Helical" evidence="1">
    <location>
        <begin position="35"/>
        <end position="56"/>
    </location>
</feature>
<feature type="transmembrane region" description="Helical" evidence="1">
    <location>
        <begin position="231"/>
        <end position="252"/>
    </location>
</feature>
<feature type="transmembrane region" description="Helical" evidence="1">
    <location>
        <begin position="6"/>
        <end position="23"/>
    </location>
</feature>
<organism evidence="2 3">
    <name type="scientific">Anaerosolibacter carboniphilus</name>
    <dbReference type="NCBI Taxonomy" id="1417629"/>
    <lineage>
        <taxon>Bacteria</taxon>
        <taxon>Bacillati</taxon>
        <taxon>Bacillota</taxon>
        <taxon>Clostridia</taxon>
        <taxon>Peptostreptococcales</taxon>
        <taxon>Thermotaleaceae</taxon>
        <taxon>Anaerosolibacter</taxon>
    </lineage>
</organism>
<comment type="caution">
    <text evidence="2">The sequence shown here is derived from an EMBL/GenBank/DDBJ whole genome shotgun (WGS) entry which is preliminary data.</text>
</comment>
<sequence>MSNLFWYILLAIIGVVITTYTLYMKKDIYKVSTLMVFFLFAAGGTWIGEFIVLGLFNSYAYKTGVFTDPWAQNLLGHLILNTTLYPAVAIVMVAYSLGYGWISFVTALFAILEYLFIKIGIYEHHWWKYYMTAIAIVIFLLICRYWFSKMNQKPHGLTRAFIFYFVAMVIVHIPAPILLLLGKVHYQIDFVNNYWDNFYLSSTIIIFFYHLIETFLLVIFVCILKNKIWKLAPFILSIVAQSVFAKMNILVLDAGWNLVYTILIYEIFILIFILLEKYSLRSKLNIFE</sequence>
<dbReference type="EMBL" id="JACHEN010000036">
    <property type="protein sequence ID" value="MBB6218330.1"/>
    <property type="molecule type" value="Genomic_DNA"/>
</dbReference>
<reference evidence="2 3" key="1">
    <citation type="submission" date="2020-08" db="EMBL/GenBank/DDBJ databases">
        <title>Genomic Encyclopedia of Type Strains, Phase IV (KMG-IV): sequencing the most valuable type-strain genomes for metagenomic binning, comparative biology and taxonomic classification.</title>
        <authorList>
            <person name="Goeker M."/>
        </authorList>
    </citation>
    <scope>NUCLEOTIDE SEQUENCE [LARGE SCALE GENOMIC DNA]</scope>
    <source>
        <strain evidence="2 3">DSM 103526</strain>
    </source>
</reference>
<gene>
    <name evidence="2" type="ORF">HNQ80_004494</name>
</gene>
<feature type="transmembrane region" description="Helical" evidence="1">
    <location>
        <begin position="159"/>
        <end position="179"/>
    </location>
</feature>
<feature type="transmembrane region" description="Helical" evidence="1">
    <location>
        <begin position="102"/>
        <end position="121"/>
    </location>
</feature>
<proteinExistence type="predicted"/>
<keyword evidence="1" id="KW-1133">Transmembrane helix</keyword>
<feature type="transmembrane region" description="Helical" evidence="1">
    <location>
        <begin position="127"/>
        <end position="147"/>
    </location>
</feature>
<feature type="transmembrane region" description="Helical" evidence="1">
    <location>
        <begin position="258"/>
        <end position="275"/>
    </location>
</feature>
<feature type="transmembrane region" description="Helical" evidence="1">
    <location>
        <begin position="76"/>
        <end position="95"/>
    </location>
</feature>
<name>A0A841L2C9_9FIRM</name>
<accession>A0A841L2C9</accession>
<dbReference type="AlphaFoldDB" id="A0A841L2C9"/>